<evidence type="ECO:0008006" key="2">
    <source>
        <dbReference type="Google" id="ProtNLM"/>
    </source>
</evidence>
<dbReference type="GO" id="GO:0005975">
    <property type="term" value="P:carbohydrate metabolic process"/>
    <property type="evidence" value="ECO:0007669"/>
    <property type="project" value="InterPro"/>
</dbReference>
<name>A0A645EKQ3_9ZZZZ</name>
<protein>
    <recommendedName>
        <fullName evidence="2">LamB/YcsF family protein</fullName>
    </recommendedName>
</protein>
<dbReference type="AlphaFoldDB" id="A0A645EKQ3"/>
<dbReference type="PANTHER" id="PTHR30292">
    <property type="entry name" value="UNCHARACTERIZED PROTEIN YBGL-RELATED"/>
    <property type="match status" value="1"/>
</dbReference>
<dbReference type="SUPFAM" id="SSF88713">
    <property type="entry name" value="Glycoside hydrolase/deacetylase"/>
    <property type="match status" value="1"/>
</dbReference>
<dbReference type="Gene3D" id="3.20.20.370">
    <property type="entry name" value="Glycoside hydrolase/deacetylase"/>
    <property type="match status" value="1"/>
</dbReference>
<dbReference type="InterPro" id="IPR011330">
    <property type="entry name" value="Glyco_hydro/deAcase_b/a-brl"/>
</dbReference>
<dbReference type="InterPro" id="IPR005501">
    <property type="entry name" value="LamB/YcsF/PxpA-like"/>
</dbReference>
<evidence type="ECO:0000313" key="1">
    <source>
        <dbReference type="EMBL" id="MPN02588.1"/>
    </source>
</evidence>
<comment type="caution">
    <text evidence="1">The sequence shown here is derived from an EMBL/GenBank/DDBJ whole genome shotgun (WGS) entry which is preliminary data.</text>
</comment>
<reference evidence="1" key="1">
    <citation type="submission" date="2019-08" db="EMBL/GenBank/DDBJ databases">
        <authorList>
            <person name="Kucharzyk K."/>
            <person name="Murdoch R.W."/>
            <person name="Higgins S."/>
            <person name="Loffler F."/>
        </authorList>
    </citation>
    <scope>NUCLEOTIDE SEQUENCE</scope>
</reference>
<organism evidence="1">
    <name type="scientific">bioreactor metagenome</name>
    <dbReference type="NCBI Taxonomy" id="1076179"/>
    <lineage>
        <taxon>unclassified sequences</taxon>
        <taxon>metagenomes</taxon>
        <taxon>ecological metagenomes</taxon>
    </lineage>
</organism>
<dbReference type="Pfam" id="PF03746">
    <property type="entry name" value="LamB_YcsF"/>
    <property type="match status" value="1"/>
</dbReference>
<dbReference type="EMBL" id="VSSQ01048547">
    <property type="protein sequence ID" value="MPN02588.1"/>
    <property type="molecule type" value="Genomic_DNA"/>
</dbReference>
<dbReference type="PANTHER" id="PTHR30292:SF0">
    <property type="entry name" value="5-OXOPROLINASE SUBUNIT A"/>
    <property type="match status" value="1"/>
</dbReference>
<sequence length="53" mass="5759">MREGAVTAIDGSTVRIEADSICVHGDSPGAVSIARNLRERFERENIQIASFVN</sequence>
<gene>
    <name evidence="1" type="ORF">SDC9_149804</name>
</gene>
<accession>A0A645EKQ3</accession>
<proteinExistence type="predicted"/>